<feature type="region of interest" description="Disordered" evidence="1">
    <location>
        <begin position="306"/>
        <end position="376"/>
    </location>
</feature>
<evidence type="ECO:0000259" key="2">
    <source>
        <dbReference type="SMART" id="SM00458"/>
    </source>
</evidence>
<dbReference type="Proteomes" id="UP001595839">
    <property type="component" value="Unassembled WGS sequence"/>
</dbReference>
<protein>
    <submittedName>
        <fullName evidence="3">Ricin-type beta-trefoil lectin domain protein</fullName>
    </submittedName>
</protein>
<feature type="compositionally biased region" description="Low complexity" evidence="1">
    <location>
        <begin position="322"/>
        <end position="337"/>
    </location>
</feature>
<feature type="region of interest" description="Disordered" evidence="1">
    <location>
        <begin position="1"/>
        <end position="20"/>
    </location>
</feature>
<reference evidence="4" key="1">
    <citation type="journal article" date="2019" name="Int. J. Syst. Evol. Microbiol.">
        <title>The Global Catalogue of Microorganisms (GCM) 10K type strain sequencing project: providing services to taxonomists for standard genome sequencing and annotation.</title>
        <authorList>
            <consortium name="The Broad Institute Genomics Platform"/>
            <consortium name="The Broad Institute Genome Sequencing Center for Infectious Disease"/>
            <person name="Wu L."/>
            <person name="Ma J."/>
        </authorList>
    </citation>
    <scope>NUCLEOTIDE SEQUENCE [LARGE SCALE GENOMIC DNA]</scope>
    <source>
        <strain evidence="4">CGMCC 4.7177</strain>
    </source>
</reference>
<dbReference type="InterPro" id="IPR000772">
    <property type="entry name" value="Ricin_B_lectin"/>
</dbReference>
<evidence type="ECO:0000313" key="4">
    <source>
        <dbReference type="Proteomes" id="UP001595839"/>
    </source>
</evidence>
<name>A0ABV9AFA3_9ACTN</name>
<dbReference type="PROSITE" id="PS50231">
    <property type="entry name" value="RICIN_B_LECTIN"/>
    <property type="match status" value="1"/>
</dbReference>
<sequence>MVRADEQGVSTGEPGGSDARLTELLRGAPATAYPALRALRLRHEPAVLAYARLCTTSESAARRLAAEAFTLATRETARGSEPGGAWRHQLLLQAGRLAADWATDDRAGGLDASLLLVLNTAPAAGGPVPPLLDAFRALPSRSQGLIWYGVVERETPEATAVLLALTPDDVRYGIPAALHALAQSCLRLRLAASDDPRCADFRRLIEEAVRPEGARRSPDLEAHRAHCPHCATAYEEQRALRDTPRPALAEGLLPWGGTAYVREDRDPTPPPAATAARRPPYRRPGLVLLAGVALVPLLALLTWPSGDSSDSKNSAGAAVTSAPSAPQVTVTATVAAPTPSPGSPSPTPSASPSRTGASPTPTPSPTPKPSPTLPPGAAYAQVVNAATGRCLDVAGDLDNGTDVVTVPCSSSPSQRWRVDAARGVLQSSADPDYCLDSRGDVDKGVGVWECDSVDGGHGDNLKFTVDSDGTVRPTIAILSGLTAASGGGVSLDLLDGDADQRWRAGAS</sequence>
<feature type="compositionally biased region" description="Pro residues" evidence="1">
    <location>
        <begin position="360"/>
        <end position="374"/>
    </location>
</feature>
<feature type="domain" description="Ricin B lectin" evidence="2">
    <location>
        <begin position="376"/>
        <end position="505"/>
    </location>
</feature>
<accession>A0ABV9AFA3</accession>
<dbReference type="RefSeq" id="WP_381167664.1">
    <property type="nucleotide sequence ID" value="NZ_JBHSFK010000002.1"/>
</dbReference>
<dbReference type="Pfam" id="PF00652">
    <property type="entry name" value="Ricin_B_lectin"/>
    <property type="match status" value="1"/>
</dbReference>
<proteinExistence type="predicted"/>
<evidence type="ECO:0000256" key="1">
    <source>
        <dbReference type="SAM" id="MobiDB-lite"/>
    </source>
</evidence>
<evidence type="ECO:0000313" key="3">
    <source>
        <dbReference type="EMBL" id="MFC4498409.1"/>
    </source>
</evidence>
<dbReference type="SMART" id="SM00458">
    <property type="entry name" value="RICIN"/>
    <property type="match status" value="1"/>
</dbReference>
<feature type="compositionally biased region" description="Pro residues" evidence="1">
    <location>
        <begin position="338"/>
        <end position="349"/>
    </location>
</feature>
<feature type="region of interest" description="Disordered" evidence="1">
    <location>
        <begin position="259"/>
        <end position="278"/>
    </location>
</feature>
<dbReference type="InterPro" id="IPR035992">
    <property type="entry name" value="Ricin_B-like_lectins"/>
</dbReference>
<dbReference type="Gene3D" id="2.80.10.50">
    <property type="match status" value="1"/>
</dbReference>
<comment type="caution">
    <text evidence="3">The sequence shown here is derived from an EMBL/GenBank/DDBJ whole genome shotgun (WGS) entry which is preliminary data.</text>
</comment>
<keyword evidence="4" id="KW-1185">Reference proteome</keyword>
<dbReference type="EMBL" id="JBHSFK010000002">
    <property type="protein sequence ID" value="MFC4498409.1"/>
    <property type="molecule type" value="Genomic_DNA"/>
</dbReference>
<dbReference type="SUPFAM" id="SSF50370">
    <property type="entry name" value="Ricin B-like lectins"/>
    <property type="match status" value="1"/>
</dbReference>
<feature type="compositionally biased region" description="Low complexity" evidence="1">
    <location>
        <begin position="350"/>
        <end position="359"/>
    </location>
</feature>
<gene>
    <name evidence="3" type="ORF">ACFPIH_02530</name>
</gene>
<organism evidence="3 4">
    <name type="scientific">Streptomyces vulcanius</name>
    <dbReference type="NCBI Taxonomy" id="1441876"/>
    <lineage>
        <taxon>Bacteria</taxon>
        <taxon>Bacillati</taxon>
        <taxon>Actinomycetota</taxon>
        <taxon>Actinomycetes</taxon>
        <taxon>Kitasatosporales</taxon>
        <taxon>Streptomycetaceae</taxon>
        <taxon>Streptomyces</taxon>
    </lineage>
</organism>